<accession>A0AAV8UV43</accession>
<dbReference type="PIRSF" id="PIRSF005225">
    <property type="entry name" value="LAG1_LAC1"/>
    <property type="match status" value="1"/>
</dbReference>
<feature type="transmembrane region" description="Helical" evidence="6">
    <location>
        <begin position="216"/>
        <end position="236"/>
    </location>
</feature>
<keyword evidence="9" id="KW-1185">Reference proteome</keyword>
<comment type="subcellular location">
    <subcellularLocation>
        <location evidence="1">Membrane</location>
        <topology evidence="1">Multi-pass membrane protein</topology>
    </subcellularLocation>
</comment>
<reference evidence="8 9" key="1">
    <citation type="journal article" date="2023" name="Nat. Commun.">
        <title>Origin of minicircular mitochondrial genomes in red algae.</title>
        <authorList>
            <person name="Lee Y."/>
            <person name="Cho C.H."/>
            <person name="Lee Y.M."/>
            <person name="Park S.I."/>
            <person name="Yang J.H."/>
            <person name="West J.A."/>
            <person name="Bhattacharya D."/>
            <person name="Yoon H.S."/>
        </authorList>
    </citation>
    <scope>NUCLEOTIDE SEQUENCE [LARGE SCALE GENOMIC DNA]</scope>
    <source>
        <strain evidence="8 9">CCMP1338</strain>
        <tissue evidence="8">Whole cell</tissue>
    </source>
</reference>
<organism evidence="8 9">
    <name type="scientific">Rhodosorus marinus</name>
    <dbReference type="NCBI Taxonomy" id="101924"/>
    <lineage>
        <taxon>Eukaryota</taxon>
        <taxon>Rhodophyta</taxon>
        <taxon>Stylonematophyceae</taxon>
        <taxon>Stylonematales</taxon>
        <taxon>Stylonemataceae</taxon>
        <taxon>Rhodosorus</taxon>
    </lineage>
</organism>
<dbReference type="EMBL" id="JAMWBK010000003">
    <property type="protein sequence ID" value="KAJ8906438.1"/>
    <property type="molecule type" value="Genomic_DNA"/>
</dbReference>
<evidence type="ECO:0000256" key="3">
    <source>
        <dbReference type="ARBA" id="ARBA00022989"/>
    </source>
</evidence>
<dbReference type="Proteomes" id="UP001157974">
    <property type="component" value="Unassembled WGS sequence"/>
</dbReference>
<evidence type="ECO:0000256" key="2">
    <source>
        <dbReference type="ARBA" id="ARBA00022692"/>
    </source>
</evidence>
<evidence type="ECO:0000256" key="4">
    <source>
        <dbReference type="ARBA" id="ARBA00023136"/>
    </source>
</evidence>
<dbReference type="GO" id="GO:0050291">
    <property type="term" value="F:sphingosine N-acyltransferase activity"/>
    <property type="evidence" value="ECO:0007669"/>
    <property type="project" value="InterPro"/>
</dbReference>
<dbReference type="AlphaFoldDB" id="A0AAV8UV43"/>
<keyword evidence="3 6" id="KW-1133">Transmembrane helix</keyword>
<name>A0AAV8UV43_9RHOD</name>
<gene>
    <name evidence="8" type="ORF">NDN08_002931</name>
</gene>
<keyword evidence="4 5" id="KW-0472">Membrane</keyword>
<dbReference type="SMART" id="SM00724">
    <property type="entry name" value="TLC"/>
    <property type="match status" value="1"/>
</dbReference>
<evidence type="ECO:0000256" key="5">
    <source>
        <dbReference type="PROSITE-ProRule" id="PRU00205"/>
    </source>
</evidence>
<dbReference type="GO" id="GO:0046513">
    <property type="term" value="P:ceramide biosynthetic process"/>
    <property type="evidence" value="ECO:0007669"/>
    <property type="project" value="InterPro"/>
</dbReference>
<evidence type="ECO:0000313" key="8">
    <source>
        <dbReference type="EMBL" id="KAJ8906438.1"/>
    </source>
</evidence>
<sequence>MGGQGGVLRGVVFFEALADQIGQYDKFVEEGQPKLFNPQIEISDIYTILLSVVVLVALKSMFLSFADYRLFPSMKRSIKKKLFENLFYTMFYVISSVFGLLIISREKWDLNPFTNSDVSMVKALFDPAPPPMSNLFKAYYATQTGYYVGLLVTLFMDSRRSDYNQYLMHHGITLSLMAISFSFGIVRIGLVILILHDICDVFLHAAKTIHYCRVESGSMVFFVLFSAAFVLLRLVIFPRVVVCVGAEVLRYVLEKPGLNNWVAYFDYYLPMWACSVALLIGLYLINCFWMSLISRLIYRELTGSGKVAKDGDIRSDSEDED</sequence>
<feature type="transmembrane region" description="Helical" evidence="6">
    <location>
        <begin position="172"/>
        <end position="195"/>
    </location>
</feature>
<dbReference type="InterPro" id="IPR006634">
    <property type="entry name" value="TLC-dom"/>
</dbReference>
<proteinExistence type="predicted"/>
<keyword evidence="2 5" id="KW-0812">Transmembrane</keyword>
<feature type="domain" description="TLC" evidence="7">
    <location>
        <begin position="80"/>
        <end position="302"/>
    </location>
</feature>
<protein>
    <recommendedName>
        <fullName evidence="7">TLC domain-containing protein</fullName>
    </recommendedName>
</protein>
<feature type="transmembrane region" description="Helical" evidence="6">
    <location>
        <begin position="267"/>
        <end position="289"/>
    </location>
</feature>
<dbReference type="PANTHER" id="PTHR12560:SF0">
    <property type="entry name" value="LD18904P"/>
    <property type="match status" value="1"/>
</dbReference>
<dbReference type="Pfam" id="PF03798">
    <property type="entry name" value="TRAM_LAG1_CLN8"/>
    <property type="match status" value="1"/>
</dbReference>
<evidence type="ECO:0000256" key="1">
    <source>
        <dbReference type="ARBA" id="ARBA00004141"/>
    </source>
</evidence>
<feature type="transmembrane region" description="Helical" evidence="6">
    <location>
        <begin position="86"/>
        <end position="104"/>
    </location>
</feature>
<dbReference type="PROSITE" id="PS50922">
    <property type="entry name" value="TLC"/>
    <property type="match status" value="1"/>
</dbReference>
<feature type="transmembrane region" description="Helical" evidence="6">
    <location>
        <begin position="45"/>
        <end position="65"/>
    </location>
</feature>
<evidence type="ECO:0000313" key="9">
    <source>
        <dbReference type="Proteomes" id="UP001157974"/>
    </source>
</evidence>
<evidence type="ECO:0000259" key="7">
    <source>
        <dbReference type="PROSITE" id="PS50922"/>
    </source>
</evidence>
<dbReference type="PANTHER" id="PTHR12560">
    <property type="entry name" value="LONGEVITY ASSURANCE FACTOR 1 LAG1"/>
    <property type="match status" value="1"/>
</dbReference>
<dbReference type="GO" id="GO:0016020">
    <property type="term" value="C:membrane"/>
    <property type="evidence" value="ECO:0007669"/>
    <property type="project" value="UniProtKB-SubCell"/>
</dbReference>
<evidence type="ECO:0000256" key="6">
    <source>
        <dbReference type="SAM" id="Phobius"/>
    </source>
</evidence>
<dbReference type="InterPro" id="IPR016439">
    <property type="entry name" value="Lag1/Lac1-like"/>
</dbReference>
<comment type="caution">
    <text evidence="8">The sequence shown here is derived from an EMBL/GenBank/DDBJ whole genome shotgun (WGS) entry which is preliminary data.</text>
</comment>